<evidence type="ECO:0000256" key="6">
    <source>
        <dbReference type="ARBA" id="ARBA00065506"/>
    </source>
</evidence>
<dbReference type="SUPFAM" id="SSF57196">
    <property type="entry name" value="EGF/Laminin"/>
    <property type="match status" value="3"/>
</dbReference>
<proteinExistence type="predicted"/>
<evidence type="ECO:0000256" key="8">
    <source>
        <dbReference type="ARBA" id="ARBA00079146"/>
    </source>
</evidence>
<protein>
    <recommendedName>
        <fullName evidence="7">Netrin-G2</fullName>
    </recommendedName>
    <alternativeName>
        <fullName evidence="8">Laminet-2</fullName>
    </alternativeName>
</protein>
<dbReference type="Proteomes" id="UP000053875">
    <property type="component" value="Unassembled WGS sequence"/>
</dbReference>
<dbReference type="InterPro" id="IPR000742">
    <property type="entry name" value="EGF"/>
</dbReference>
<keyword evidence="15" id="KW-1185">Reference proteome</keyword>
<evidence type="ECO:0000256" key="5">
    <source>
        <dbReference type="ARBA" id="ARBA00023292"/>
    </source>
</evidence>
<feature type="non-terminal residue" evidence="14">
    <location>
        <position position="459"/>
    </location>
</feature>
<dbReference type="SMART" id="SM00136">
    <property type="entry name" value="LamNT"/>
    <property type="match status" value="1"/>
</dbReference>
<dbReference type="PROSITE" id="PS00022">
    <property type="entry name" value="EGF_1"/>
    <property type="match status" value="1"/>
</dbReference>
<dbReference type="InterPro" id="IPR050440">
    <property type="entry name" value="Laminin/Netrin_ECM"/>
</dbReference>
<evidence type="ECO:0000313" key="14">
    <source>
        <dbReference type="EMBL" id="KFV64119.1"/>
    </source>
</evidence>
<dbReference type="PROSITE" id="PS51117">
    <property type="entry name" value="LAMININ_NTER"/>
    <property type="match status" value="1"/>
</dbReference>
<dbReference type="PANTHER" id="PTHR10574">
    <property type="entry name" value="NETRIN/LAMININ-RELATED"/>
    <property type="match status" value="1"/>
</dbReference>
<evidence type="ECO:0000256" key="3">
    <source>
        <dbReference type="ARBA" id="ARBA00023157"/>
    </source>
</evidence>
<evidence type="ECO:0000256" key="1">
    <source>
        <dbReference type="ARBA" id="ARBA00022729"/>
    </source>
</evidence>
<reference evidence="14 15" key="1">
    <citation type="submission" date="2014-04" db="EMBL/GenBank/DDBJ databases">
        <title>Genome evolution of avian class.</title>
        <authorList>
            <person name="Zhang G."/>
            <person name="Li C."/>
        </authorList>
    </citation>
    <scope>NUCLEOTIDE SEQUENCE [LARGE SCALE GENOMIC DNA]</scope>
    <source>
        <strain evidence="14">BGI_N307</strain>
    </source>
</reference>
<dbReference type="FunFam" id="2.10.25.10:FF:000112">
    <property type="entry name" value="Netrin G1"/>
    <property type="match status" value="1"/>
</dbReference>
<evidence type="ECO:0000256" key="4">
    <source>
        <dbReference type="ARBA" id="ARBA00023180"/>
    </source>
</evidence>
<sequence length="459" mass="52069">PLAMGQYDICKSWVTTDDGPSWEFYACQPKAMRMKDYVTVRVDPAGITCGDPPERFCTHENPYLCSDECDASNPDLAHPPRLMFDSEAEGLATYWQSVTWRRYPAPPSAPPPAMMLEKSLDNGRTCLPYQYYADDCMEAFGMPARRVRELSATSANRVLCTEEFSRWAGSKKEKTVRFQVRDRFAIFAGPDLKNMDNLYTRLESAKGLKDFFTVTDLRMRLLRPALGGTYVQRENLYKYFYAVSNIEVTGRCKCNLHANLCTFREGSLQCECEHNTTGQDCGKCKKNFRSRSWRAGSYLPLPNGSPNACRCCSLLLPADCECYGHSNRCSYIDFLNVVTCVSCKHNTRGQHCQHCRLGFYRNSSAELDDENVCIECNCNQIGSMHDRCNETGYCECKEGATGPKCDDCLPNYYWRQGCFPNVCDDELLLCQNGGTCYQNQRCICPVGFKGVLCQQSRCE</sequence>
<dbReference type="FunFam" id="2.10.25.10:FF:001530">
    <property type="entry name" value="Netrin-G2"/>
    <property type="match status" value="1"/>
</dbReference>
<dbReference type="AlphaFoldDB" id="A0A093GBF3"/>
<feature type="disulfide bond" evidence="10">
    <location>
        <begin position="376"/>
        <end position="388"/>
    </location>
</feature>
<dbReference type="PROSITE" id="PS50026">
    <property type="entry name" value="EGF_3"/>
    <property type="match status" value="1"/>
</dbReference>
<keyword evidence="1" id="KW-0732">Signal</keyword>
<keyword evidence="2" id="KW-0677">Repeat</keyword>
<dbReference type="Pfam" id="PF00055">
    <property type="entry name" value="Laminin_N"/>
    <property type="match status" value="2"/>
</dbReference>
<keyword evidence="3 9" id="KW-1015">Disulfide bond</keyword>
<feature type="disulfide bond" evidence="10">
    <location>
        <begin position="396"/>
        <end position="405"/>
    </location>
</feature>
<dbReference type="InterPro" id="IPR008211">
    <property type="entry name" value="Laminin_N"/>
</dbReference>
<dbReference type="InterPro" id="IPR002049">
    <property type="entry name" value="LE_dom"/>
</dbReference>
<dbReference type="PROSITE" id="PS50027">
    <property type="entry name" value="EGF_LAM_2"/>
    <property type="match status" value="1"/>
</dbReference>
<evidence type="ECO:0000313" key="15">
    <source>
        <dbReference type="Proteomes" id="UP000053875"/>
    </source>
</evidence>
<dbReference type="SMART" id="SM00180">
    <property type="entry name" value="EGF_Lam"/>
    <property type="match status" value="3"/>
</dbReference>
<feature type="domain" description="EGF-like" evidence="11">
    <location>
        <begin position="419"/>
        <end position="454"/>
    </location>
</feature>
<keyword evidence="5 10" id="KW-0424">Laminin EGF-like domain</keyword>
<feature type="domain" description="Laminin EGF-like" evidence="12">
    <location>
        <begin position="376"/>
        <end position="420"/>
    </location>
</feature>
<dbReference type="STRING" id="118200.A0A093GBF3"/>
<dbReference type="CDD" id="cd00055">
    <property type="entry name" value="EGF_Lam"/>
    <property type="match status" value="3"/>
</dbReference>
<feature type="disulfide bond" evidence="9">
    <location>
        <begin position="444"/>
        <end position="453"/>
    </location>
</feature>
<dbReference type="InterPro" id="IPR056863">
    <property type="entry name" value="LMN_ATRN_NET-like_EGF"/>
</dbReference>
<dbReference type="EMBL" id="KL215305">
    <property type="protein sequence ID" value="KFV64119.1"/>
    <property type="molecule type" value="Genomic_DNA"/>
</dbReference>
<accession>A0A093GBF3</accession>
<feature type="non-terminal residue" evidence="14">
    <location>
        <position position="1"/>
    </location>
</feature>
<evidence type="ECO:0000256" key="7">
    <source>
        <dbReference type="ARBA" id="ARBA00068906"/>
    </source>
</evidence>
<dbReference type="Pfam" id="PF00053">
    <property type="entry name" value="EGF_laminin"/>
    <property type="match status" value="2"/>
</dbReference>
<dbReference type="PROSITE" id="PS01186">
    <property type="entry name" value="EGF_2"/>
    <property type="match status" value="1"/>
</dbReference>
<dbReference type="Pfam" id="PF24973">
    <property type="entry name" value="EGF_LMN_ATRN"/>
    <property type="match status" value="1"/>
</dbReference>
<evidence type="ECO:0000256" key="9">
    <source>
        <dbReference type="PROSITE-ProRule" id="PRU00076"/>
    </source>
</evidence>
<gene>
    <name evidence="14" type="ORF">N307_02493</name>
</gene>
<dbReference type="PROSITE" id="PS01248">
    <property type="entry name" value="EGF_LAM_1"/>
    <property type="match status" value="1"/>
</dbReference>
<dbReference type="PANTHER" id="PTHR10574:SF27">
    <property type="entry name" value="NETRIN-G2"/>
    <property type="match status" value="1"/>
</dbReference>
<keyword evidence="4" id="KW-0325">Glycoprotein</keyword>
<evidence type="ECO:0000259" key="11">
    <source>
        <dbReference type="PROSITE" id="PS50026"/>
    </source>
</evidence>
<feature type="domain" description="Laminin N-terminal" evidence="13">
    <location>
        <begin position="23"/>
        <end position="251"/>
    </location>
</feature>
<dbReference type="Gene3D" id="2.60.120.260">
    <property type="entry name" value="Galactose-binding domain-like"/>
    <property type="match status" value="2"/>
</dbReference>
<comment type="subunit">
    <text evidence="6">Interacts with LRRC4.</text>
</comment>
<organism evidence="14 15">
    <name type="scientific">Dryobates pubescens</name>
    <name type="common">Downy woodpecker</name>
    <name type="synonym">Picoides pubescens</name>
    <dbReference type="NCBI Taxonomy" id="118200"/>
    <lineage>
        <taxon>Eukaryota</taxon>
        <taxon>Metazoa</taxon>
        <taxon>Chordata</taxon>
        <taxon>Craniata</taxon>
        <taxon>Vertebrata</taxon>
        <taxon>Euteleostomi</taxon>
        <taxon>Archelosauria</taxon>
        <taxon>Archosauria</taxon>
        <taxon>Dinosauria</taxon>
        <taxon>Saurischia</taxon>
        <taxon>Theropoda</taxon>
        <taxon>Coelurosauria</taxon>
        <taxon>Aves</taxon>
        <taxon>Neognathae</taxon>
        <taxon>Neoaves</taxon>
        <taxon>Telluraves</taxon>
        <taxon>Coraciimorphae</taxon>
        <taxon>Piciformes</taxon>
        <taxon>Picidae</taxon>
        <taxon>Dryobates</taxon>
    </lineage>
</organism>
<evidence type="ECO:0000256" key="2">
    <source>
        <dbReference type="ARBA" id="ARBA00022737"/>
    </source>
</evidence>
<dbReference type="GO" id="GO:0007409">
    <property type="term" value="P:axonogenesis"/>
    <property type="evidence" value="ECO:0007669"/>
    <property type="project" value="TreeGrafter"/>
</dbReference>
<dbReference type="Gene3D" id="2.10.25.10">
    <property type="entry name" value="Laminin"/>
    <property type="match status" value="5"/>
</dbReference>
<dbReference type="FunFam" id="2.10.25.10:FF:000439">
    <property type="entry name" value="Netrin G2"/>
    <property type="match status" value="1"/>
</dbReference>
<dbReference type="GO" id="GO:0009887">
    <property type="term" value="P:animal organ morphogenesis"/>
    <property type="evidence" value="ECO:0007669"/>
    <property type="project" value="TreeGrafter"/>
</dbReference>
<evidence type="ECO:0000259" key="12">
    <source>
        <dbReference type="PROSITE" id="PS50027"/>
    </source>
</evidence>
<dbReference type="GO" id="GO:0009888">
    <property type="term" value="P:tissue development"/>
    <property type="evidence" value="ECO:0007669"/>
    <property type="project" value="TreeGrafter"/>
</dbReference>
<keyword evidence="9" id="KW-0245">EGF-like domain</keyword>
<evidence type="ECO:0000259" key="13">
    <source>
        <dbReference type="PROSITE" id="PS51117"/>
    </source>
</evidence>
<name>A0A093GBF3_DRYPU</name>
<evidence type="ECO:0000256" key="10">
    <source>
        <dbReference type="PROSITE-ProRule" id="PRU00460"/>
    </source>
</evidence>
<dbReference type="FunFam" id="2.10.25.10:FF:000180">
    <property type="entry name" value="Netrin G2"/>
    <property type="match status" value="1"/>
</dbReference>
<comment type="caution">
    <text evidence="9">Lacks conserved residue(s) required for the propagation of feature annotation.</text>
</comment>